<dbReference type="InterPro" id="IPR027417">
    <property type="entry name" value="P-loop_NTPase"/>
</dbReference>
<dbReference type="Pfam" id="PF00005">
    <property type="entry name" value="ABC_tran"/>
    <property type="match status" value="1"/>
</dbReference>
<dbReference type="InterPro" id="IPR003439">
    <property type="entry name" value="ABC_transporter-like_ATP-bd"/>
</dbReference>
<evidence type="ECO:0000259" key="4">
    <source>
        <dbReference type="PROSITE" id="PS50893"/>
    </source>
</evidence>
<keyword evidence="2" id="KW-0067">ATP-binding</keyword>
<organism evidence="5 6">
    <name type="scientific">Marasmius tenuissimus</name>
    <dbReference type="NCBI Taxonomy" id="585030"/>
    <lineage>
        <taxon>Eukaryota</taxon>
        <taxon>Fungi</taxon>
        <taxon>Dikarya</taxon>
        <taxon>Basidiomycota</taxon>
        <taxon>Agaricomycotina</taxon>
        <taxon>Agaricomycetes</taxon>
        <taxon>Agaricomycetidae</taxon>
        <taxon>Agaricales</taxon>
        <taxon>Marasmiineae</taxon>
        <taxon>Marasmiaceae</taxon>
        <taxon>Marasmius</taxon>
    </lineage>
</organism>
<feature type="domain" description="ABC transporter" evidence="4">
    <location>
        <begin position="433"/>
        <end position="704"/>
    </location>
</feature>
<evidence type="ECO:0000256" key="3">
    <source>
        <dbReference type="ARBA" id="ARBA00024363"/>
    </source>
</evidence>
<evidence type="ECO:0000313" key="5">
    <source>
        <dbReference type="EMBL" id="KAL0058251.1"/>
    </source>
</evidence>
<reference evidence="5 6" key="1">
    <citation type="submission" date="2024-05" db="EMBL/GenBank/DDBJ databases">
        <title>A draft genome resource for the thread blight pathogen Marasmius tenuissimus strain MS-2.</title>
        <authorList>
            <person name="Yulfo-Soto G.E."/>
            <person name="Baruah I.K."/>
            <person name="Amoako-Attah I."/>
            <person name="Bukari Y."/>
            <person name="Meinhardt L.W."/>
            <person name="Bailey B.A."/>
            <person name="Cohen S.P."/>
        </authorList>
    </citation>
    <scope>NUCLEOTIDE SEQUENCE [LARGE SCALE GENOMIC DNA]</scope>
    <source>
        <strain evidence="5 6">MS-2</strain>
    </source>
</reference>
<evidence type="ECO:0000256" key="2">
    <source>
        <dbReference type="ARBA" id="ARBA00022840"/>
    </source>
</evidence>
<dbReference type="InterPro" id="IPR039421">
    <property type="entry name" value="Type_1_exporter"/>
</dbReference>
<dbReference type="Proteomes" id="UP001437256">
    <property type="component" value="Unassembled WGS sequence"/>
</dbReference>
<dbReference type="SMART" id="SM00382">
    <property type="entry name" value="AAA"/>
    <property type="match status" value="1"/>
</dbReference>
<comment type="similarity">
    <text evidence="3">Belongs to the ABC transporter superfamily. ABCB family. Heavy Metal importer (TC 3.A.1.210) subfamily.</text>
</comment>
<accession>A0ABR2Z9A7</accession>
<dbReference type="EMBL" id="JBBXMP010000342">
    <property type="protein sequence ID" value="KAL0058251.1"/>
    <property type="molecule type" value="Genomic_DNA"/>
</dbReference>
<gene>
    <name evidence="5" type="ORF">AAF712_015075</name>
</gene>
<evidence type="ECO:0000313" key="6">
    <source>
        <dbReference type="Proteomes" id="UP001437256"/>
    </source>
</evidence>
<protein>
    <recommendedName>
        <fullName evidence="4">ABC transporter domain-containing protein</fullName>
    </recommendedName>
</protein>
<dbReference type="InterPro" id="IPR003593">
    <property type="entry name" value="AAA+_ATPase"/>
</dbReference>
<dbReference type="PANTHER" id="PTHR24221">
    <property type="entry name" value="ATP-BINDING CASSETTE SUB-FAMILY B"/>
    <property type="match status" value="1"/>
</dbReference>
<sequence>MGQSTLESPLSLADTDAKNNKHSLQETEVLKLGVYEVTIKKRTPFLQSFTPRRLLELKEDWVKTFLIVKGILGEVITLQPVLLMALVGLRIWEDLQDVVTLSQETRMLTVIEHGFKHGSVDTSAVLSALGIRFACAVLGSYVTDRCRDFGPAFNAVIDRHYEDMIMKAKLNMDLPALQGMLENIKYDRVNSEVPRKIVESTLELCGLFAGLIGHVSLVLSLVWSSNHGWMFALACFVRPLVRATFFNNNLWNRPRVVRATNEDYKRMSALGGLTDKQYRHEVISGNLVEFITSGEVLSQALEYHTQSAAEFKKAQTALGNISTAPAEEQFYRGNNVFKNMVLLDIANDLPMLYNALIVLLRPAQTSLSLLATLQQSTSSFRISFYFINYEIEELQKKISDMQQLIELQKLTRSIKDGEKSYPNERESPKGMAIELKNVVFSYPADADSTNDKKALDDVSFCIDAGELVVVVGENGSGKSTFINLLTRMYDVSSGEILIDGDDIRSLKQSDFRQTVATLTQDHHLLPLTLAENIGLGCPEYISDKEKILEAARKGGCEGILKKLDSGLDTILDPAGRQYHALVDESKKDSALAKEAKKLEKSSNVSGGERQRLVAARTFMRFNSKKIKFVAVDEPSSALDPRGEEDLFNHLREAREGKTMLFVTHRFWTDNQVRGPCMKDGKLFEHGSHAELMEKQGEYYKMYNIQAKAFDDKKEDEEKGRK</sequence>
<dbReference type="PROSITE" id="PS50893">
    <property type="entry name" value="ABC_TRANSPORTER_2"/>
    <property type="match status" value="1"/>
</dbReference>
<comment type="caution">
    <text evidence="5">The sequence shown here is derived from an EMBL/GenBank/DDBJ whole genome shotgun (WGS) entry which is preliminary data.</text>
</comment>
<dbReference type="PANTHER" id="PTHR24221:SF654">
    <property type="entry name" value="ATP-BINDING CASSETTE SUB-FAMILY B MEMBER 6"/>
    <property type="match status" value="1"/>
</dbReference>
<dbReference type="Gene3D" id="3.40.50.300">
    <property type="entry name" value="P-loop containing nucleotide triphosphate hydrolases"/>
    <property type="match status" value="1"/>
</dbReference>
<dbReference type="SUPFAM" id="SSF52540">
    <property type="entry name" value="P-loop containing nucleoside triphosphate hydrolases"/>
    <property type="match status" value="1"/>
</dbReference>
<evidence type="ECO:0000256" key="1">
    <source>
        <dbReference type="ARBA" id="ARBA00022741"/>
    </source>
</evidence>
<proteinExistence type="inferred from homology"/>
<keyword evidence="6" id="KW-1185">Reference proteome</keyword>
<keyword evidence="1" id="KW-0547">Nucleotide-binding</keyword>
<name>A0ABR2Z9A7_9AGAR</name>